<dbReference type="EMBL" id="BQNB010011792">
    <property type="protein sequence ID" value="GJS95218.1"/>
    <property type="molecule type" value="Genomic_DNA"/>
</dbReference>
<keyword evidence="2" id="KW-1185">Reference proteome</keyword>
<dbReference type="Proteomes" id="UP001151760">
    <property type="component" value="Unassembled WGS sequence"/>
</dbReference>
<protein>
    <recommendedName>
        <fullName evidence="3">Reverse transcriptase domain-containing protein</fullName>
    </recommendedName>
</protein>
<dbReference type="Gene3D" id="3.10.10.10">
    <property type="entry name" value="HIV Type 1 Reverse Transcriptase, subunit A, domain 1"/>
    <property type="match status" value="1"/>
</dbReference>
<dbReference type="Gene3D" id="3.30.70.270">
    <property type="match status" value="1"/>
</dbReference>
<evidence type="ECO:0008006" key="3">
    <source>
        <dbReference type="Google" id="ProtNLM"/>
    </source>
</evidence>
<organism evidence="1 2">
    <name type="scientific">Tanacetum coccineum</name>
    <dbReference type="NCBI Taxonomy" id="301880"/>
    <lineage>
        <taxon>Eukaryota</taxon>
        <taxon>Viridiplantae</taxon>
        <taxon>Streptophyta</taxon>
        <taxon>Embryophyta</taxon>
        <taxon>Tracheophyta</taxon>
        <taxon>Spermatophyta</taxon>
        <taxon>Magnoliopsida</taxon>
        <taxon>eudicotyledons</taxon>
        <taxon>Gunneridae</taxon>
        <taxon>Pentapetalae</taxon>
        <taxon>asterids</taxon>
        <taxon>campanulids</taxon>
        <taxon>Asterales</taxon>
        <taxon>Asteraceae</taxon>
        <taxon>Asteroideae</taxon>
        <taxon>Anthemideae</taxon>
        <taxon>Anthemidinae</taxon>
        <taxon>Tanacetum</taxon>
    </lineage>
</organism>
<accession>A0ABQ4ZY83</accession>
<sequence>MLFHFKLHHINARYSNYTLVKLLTQQILWTNLKPCLQDETRATQERILDTNYCTSVSYKPRTDTSLNRPNPVLAIKGNHDQGNNGNQARDSAFDIGTAEAQQDPNVMTSTFSFIDHLLPELKLEDIPNVHNFPSVFPEDLPGLPSFREVEFHMDLVPEAMPIAKSPYRLAPTEMQELSNQLKELQDKGFIRPSSSPWGAPMLFVKKKDGSFYLRSGYHQLRVREEDLPKTAFRTRGARSSPEVRIIEHVVNSEGIRVNPSKNEVVKNWKPPRTPTEIHSFVGLTRYYRRFIINFSKIAKPLTLLTQKDKKFEWGDEQENAFQTLKDMLCDALILSLPKGTDDL</sequence>
<dbReference type="SUPFAM" id="SSF56672">
    <property type="entry name" value="DNA/RNA polymerases"/>
    <property type="match status" value="1"/>
</dbReference>
<dbReference type="PANTHER" id="PTHR37984:SF5">
    <property type="entry name" value="PROTEIN NYNRIN-LIKE"/>
    <property type="match status" value="1"/>
</dbReference>
<reference evidence="1" key="2">
    <citation type="submission" date="2022-01" db="EMBL/GenBank/DDBJ databases">
        <authorList>
            <person name="Yamashiro T."/>
            <person name="Shiraishi A."/>
            <person name="Satake H."/>
            <person name="Nakayama K."/>
        </authorList>
    </citation>
    <scope>NUCLEOTIDE SEQUENCE</scope>
</reference>
<dbReference type="InterPro" id="IPR043128">
    <property type="entry name" value="Rev_trsase/Diguanyl_cyclase"/>
</dbReference>
<dbReference type="InterPro" id="IPR043502">
    <property type="entry name" value="DNA/RNA_pol_sf"/>
</dbReference>
<evidence type="ECO:0000313" key="2">
    <source>
        <dbReference type="Proteomes" id="UP001151760"/>
    </source>
</evidence>
<comment type="caution">
    <text evidence="1">The sequence shown here is derived from an EMBL/GenBank/DDBJ whole genome shotgun (WGS) entry which is preliminary data.</text>
</comment>
<dbReference type="PANTHER" id="PTHR37984">
    <property type="entry name" value="PROTEIN CBG26694"/>
    <property type="match status" value="1"/>
</dbReference>
<reference evidence="1" key="1">
    <citation type="journal article" date="2022" name="Int. J. Mol. Sci.">
        <title>Draft Genome of Tanacetum Coccineum: Genomic Comparison of Closely Related Tanacetum-Family Plants.</title>
        <authorList>
            <person name="Yamashiro T."/>
            <person name="Shiraishi A."/>
            <person name="Nakayama K."/>
            <person name="Satake H."/>
        </authorList>
    </citation>
    <scope>NUCLEOTIDE SEQUENCE</scope>
</reference>
<name>A0ABQ4ZY83_9ASTR</name>
<gene>
    <name evidence="1" type="ORF">Tco_0802186</name>
</gene>
<dbReference type="InterPro" id="IPR050951">
    <property type="entry name" value="Retrovirus_Pol_polyprotein"/>
</dbReference>
<evidence type="ECO:0000313" key="1">
    <source>
        <dbReference type="EMBL" id="GJS95218.1"/>
    </source>
</evidence>
<proteinExistence type="predicted"/>